<evidence type="ECO:0000256" key="4">
    <source>
        <dbReference type="ARBA" id="ARBA00011233"/>
    </source>
</evidence>
<keyword evidence="9" id="KW-0677">Repeat</keyword>
<evidence type="ECO:0000256" key="2">
    <source>
        <dbReference type="ARBA" id="ARBA00002803"/>
    </source>
</evidence>
<evidence type="ECO:0000256" key="8">
    <source>
        <dbReference type="ARBA" id="ARBA00022679"/>
    </source>
</evidence>
<dbReference type="InterPro" id="IPR023366">
    <property type="entry name" value="ATP_synth_asu-like_sf"/>
</dbReference>
<comment type="function">
    <text evidence="2">Catalyzes the dismutation of two molecules of 6,7-dimethyl-8-ribityllumazine, resulting in the formation of riboflavin and 5-amino-6-(D-ribitylamino)uracil.</text>
</comment>
<dbReference type="PANTHER" id="PTHR21098:SF0">
    <property type="entry name" value="RIBOFLAVIN SYNTHASE"/>
    <property type="match status" value="1"/>
</dbReference>
<evidence type="ECO:0000256" key="10">
    <source>
        <dbReference type="NCBIfam" id="TIGR00187"/>
    </source>
</evidence>
<keyword evidence="8" id="KW-0808">Transferase</keyword>
<evidence type="ECO:0000256" key="11">
    <source>
        <dbReference type="PROSITE-ProRule" id="PRU00524"/>
    </source>
</evidence>
<comment type="catalytic activity">
    <reaction evidence="1">
        <text>2 6,7-dimethyl-8-(1-D-ribityl)lumazine + H(+) = 5-amino-6-(D-ribitylamino)uracil + riboflavin</text>
        <dbReference type="Rhea" id="RHEA:20772"/>
        <dbReference type="ChEBI" id="CHEBI:15378"/>
        <dbReference type="ChEBI" id="CHEBI:15934"/>
        <dbReference type="ChEBI" id="CHEBI:57986"/>
        <dbReference type="ChEBI" id="CHEBI:58201"/>
        <dbReference type="EC" id="2.5.1.9"/>
    </reaction>
</comment>
<reference evidence="13 14" key="1">
    <citation type="submission" date="2017-09" db="EMBL/GenBank/DDBJ databases">
        <title>Depth-based differentiation of microbial function through sediment-hosted aquifers and enrichment of novel symbionts in the deep terrestrial subsurface.</title>
        <authorList>
            <person name="Probst A.J."/>
            <person name="Ladd B."/>
            <person name="Jarett J.K."/>
            <person name="Geller-Mcgrath D.E."/>
            <person name="Sieber C.M."/>
            <person name="Emerson J.B."/>
            <person name="Anantharaman K."/>
            <person name="Thomas B.C."/>
            <person name="Malmstrom R."/>
            <person name="Stieglmeier M."/>
            <person name="Klingl A."/>
            <person name="Woyke T."/>
            <person name="Ryan C.M."/>
            <person name="Banfield J.F."/>
        </authorList>
    </citation>
    <scope>NUCLEOTIDE SEQUENCE [LARGE SCALE GENOMIC DNA]</scope>
    <source>
        <strain evidence="13">CG07_land_8_20_14_0_80_42_15</strain>
    </source>
</reference>
<evidence type="ECO:0000313" key="13">
    <source>
        <dbReference type="EMBL" id="PIU40838.1"/>
    </source>
</evidence>
<evidence type="ECO:0000259" key="12">
    <source>
        <dbReference type="PROSITE" id="PS51177"/>
    </source>
</evidence>
<evidence type="ECO:0000256" key="9">
    <source>
        <dbReference type="ARBA" id="ARBA00022737"/>
    </source>
</evidence>
<dbReference type="AlphaFoldDB" id="A0A2J0KQC7"/>
<evidence type="ECO:0000256" key="1">
    <source>
        <dbReference type="ARBA" id="ARBA00000968"/>
    </source>
</evidence>
<comment type="caution">
    <text evidence="13">The sequence shown here is derived from an EMBL/GenBank/DDBJ whole genome shotgun (WGS) entry which is preliminary data.</text>
</comment>
<dbReference type="EMBL" id="PEWV01000076">
    <property type="protein sequence ID" value="PIU40838.1"/>
    <property type="molecule type" value="Genomic_DNA"/>
</dbReference>
<keyword evidence="7" id="KW-0686">Riboflavin biosynthesis</keyword>
<proteinExistence type="predicted"/>
<organism evidence="13 14">
    <name type="scientific">Candidatus Aquitaenariimonas noxiae</name>
    <dbReference type="NCBI Taxonomy" id="1974741"/>
    <lineage>
        <taxon>Bacteria</taxon>
        <taxon>Pseudomonadati</taxon>
        <taxon>Candidatus Omnitrophota</taxon>
        <taxon>Candidatus Aquitaenariimonas</taxon>
    </lineage>
</organism>
<dbReference type="NCBIfam" id="NF006767">
    <property type="entry name" value="PRK09289.1"/>
    <property type="match status" value="1"/>
</dbReference>
<dbReference type="Pfam" id="PF00677">
    <property type="entry name" value="Lum_binding"/>
    <property type="match status" value="2"/>
</dbReference>
<dbReference type="InterPro" id="IPR026017">
    <property type="entry name" value="Lumazine-bd_dom"/>
</dbReference>
<comment type="pathway">
    <text evidence="3">Cofactor biosynthesis; riboflavin biosynthesis; riboflavin from 2-hydroxy-3-oxobutyl phosphate and 5-amino-6-(D-ribitylamino)uracil: step 2/2.</text>
</comment>
<name>A0A2J0KQC7_9BACT</name>
<sequence length="213" mass="23617">MFTGIVEEIGKVVKIEKRSVSFRFSIERPVAFSDIKLGDSLSINGVCLTVAKFDKKSLSFDVIKESLKKTSIGILKSGDKVNLERAIEAGGRFGGHFVTGHIDYSSEIKSMEREGISKKWEVALPKEYKRYIVPKGSVAVDGVSLTVAEVSNDSFIIYLIPHTLEKTTLGLKKKKDTINIEFDMLGKYVAQSKSESKASKVSMDFLKVHGFVE</sequence>
<gene>
    <name evidence="13" type="ORF">COS99_08635</name>
</gene>
<dbReference type="Proteomes" id="UP000230052">
    <property type="component" value="Unassembled WGS sequence"/>
</dbReference>
<dbReference type="InterPro" id="IPR017938">
    <property type="entry name" value="Riboflavin_synthase-like_b-brl"/>
</dbReference>
<dbReference type="PIRSF" id="PIRSF000498">
    <property type="entry name" value="Riboflavin_syn_A"/>
    <property type="match status" value="1"/>
</dbReference>
<evidence type="ECO:0000256" key="6">
    <source>
        <dbReference type="ARBA" id="ARBA00013950"/>
    </source>
</evidence>
<feature type="domain" description="Lumazine-binding" evidence="12">
    <location>
        <begin position="97"/>
        <end position="193"/>
    </location>
</feature>
<evidence type="ECO:0000256" key="7">
    <source>
        <dbReference type="ARBA" id="ARBA00022619"/>
    </source>
</evidence>
<feature type="domain" description="Lumazine-binding" evidence="12">
    <location>
        <begin position="1"/>
        <end position="96"/>
    </location>
</feature>
<dbReference type="Gene3D" id="2.40.30.20">
    <property type="match status" value="2"/>
</dbReference>
<dbReference type="NCBIfam" id="TIGR00187">
    <property type="entry name" value="ribE"/>
    <property type="match status" value="1"/>
</dbReference>
<feature type="repeat" description="Lumazine-binding" evidence="11">
    <location>
        <begin position="1"/>
        <end position="96"/>
    </location>
</feature>
<comment type="subunit">
    <text evidence="4">Homotrimer.</text>
</comment>
<evidence type="ECO:0000313" key="14">
    <source>
        <dbReference type="Proteomes" id="UP000230052"/>
    </source>
</evidence>
<dbReference type="FunFam" id="2.40.30.20:FF:000003">
    <property type="entry name" value="Riboflavin synthase, alpha subunit"/>
    <property type="match status" value="1"/>
</dbReference>
<protein>
    <recommendedName>
        <fullName evidence="6 10">Riboflavin synthase</fullName>
        <ecNumber evidence="5 10">2.5.1.9</ecNumber>
    </recommendedName>
</protein>
<dbReference type="CDD" id="cd00402">
    <property type="entry name" value="Riboflavin_synthase_like"/>
    <property type="match status" value="1"/>
</dbReference>
<dbReference type="NCBIfam" id="NF009566">
    <property type="entry name" value="PRK13020.1"/>
    <property type="match status" value="1"/>
</dbReference>
<dbReference type="SUPFAM" id="SSF63380">
    <property type="entry name" value="Riboflavin synthase domain-like"/>
    <property type="match status" value="2"/>
</dbReference>
<accession>A0A2J0KQC7</accession>
<evidence type="ECO:0000256" key="5">
    <source>
        <dbReference type="ARBA" id="ARBA00012827"/>
    </source>
</evidence>
<dbReference type="InterPro" id="IPR001783">
    <property type="entry name" value="Lumazine-bd"/>
</dbReference>
<dbReference type="GO" id="GO:0009231">
    <property type="term" value="P:riboflavin biosynthetic process"/>
    <property type="evidence" value="ECO:0007669"/>
    <property type="project" value="UniProtKB-KW"/>
</dbReference>
<dbReference type="EC" id="2.5.1.9" evidence="5 10"/>
<dbReference type="PANTHER" id="PTHR21098">
    <property type="entry name" value="RIBOFLAVIN SYNTHASE ALPHA CHAIN"/>
    <property type="match status" value="1"/>
</dbReference>
<dbReference type="FunFam" id="2.40.30.20:FF:000004">
    <property type="entry name" value="Riboflavin synthase, alpha subunit"/>
    <property type="match status" value="1"/>
</dbReference>
<evidence type="ECO:0000256" key="3">
    <source>
        <dbReference type="ARBA" id="ARBA00004887"/>
    </source>
</evidence>
<feature type="repeat" description="Lumazine-binding" evidence="11">
    <location>
        <begin position="97"/>
        <end position="193"/>
    </location>
</feature>
<dbReference type="PROSITE" id="PS51177">
    <property type="entry name" value="LUMAZINE_BIND"/>
    <property type="match status" value="2"/>
</dbReference>
<dbReference type="GO" id="GO:0004746">
    <property type="term" value="F:riboflavin synthase activity"/>
    <property type="evidence" value="ECO:0007669"/>
    <property type="project" value="UniProtKB-UniRule"/>
</dbReference>